<gene>
    <name evidence="2" type="ORF">OBRU01_24661</name>
</gene>
<name>A0A0L7KKU4_OPEBR</name>
<evidence type="ECO:0000313" key="3">
    <source>
        <dbReference type="Proteomes" id="UP000037510"/>
    </source>
</evidence>
<dbReference type="EMBL" id="JTDY01009194">
    <property type="protein sequence ID" value="KOB63993.1"/>
    <property type="molecule type" value="Genomic_DNA"/>
</dbReference>
<protein>
    <submittedName>
        <fullName evidence="2">Uncharacterized protein</fullName>
    </submittedName>
</protein>
<keyword evidence="3" id="KW-1185">Reference proteome</keyword>
<comment type="caution">
    <text evidence="2">The sequence shown here is derived from an EMBL/GenBank/DDBJ whole genome shotgun (WGS) entry which is preliminary data.</text>
</comment>
<evidence type="ECO:0000313" key="2">
    <source>
        <dbReference type="EMBL" id="KOB63993.1"/>
    </source>
</evidence>
<dbReference type="AlphaFoldDB" id="A0A0L7KKU4"/>
<proteinExistence type="predicted"/>
<accession>A0A0L7KKU4</accession>
<organism evidence="2 3">
    <name type="scientific">Operophtera brumata</name>
    <name type="common">Winter moth</name>
    <name type="synonym">Phalaena brumata</name>
    <dbReference type="NCBI Taxonomy" id="104452"/>
    <lineage>
        <taxon>Eukaryota</taxon>
        <taxon>Metazoa</taxon>
        <taxon>Ecdysozoa</taxon>
        <taxon>Arthropoda</taxon>
        <taxon>Hexapoda</taxon>
        <taxon>Insecta</taxon>
        <taxon>Pterygota</taxon>
        <taxon>Neoptera</taxon>
        <taxon>Endopterygota</taxon>
        <taxon>Lepidoptera</taxon>
        <taxon>Glossata</taxon>
        <taxon>Ditrysia</taxon>
        <taxon>Geometroidea</taxon>
        <taxon>Geometridae</taxon>
        <taxon>Larentiinae</taxon>
        <taxon>Operophtera</taxon>
    </lineage>
</organism>
<feature type="coiled-coil region" evidence="1">
    <location>
        <begin position="27"/>
        <end position="54"/>
    </location>
</feature>
<reference evidence="2 3" key="1">
    <citation type="journal article" date="2015" name="Genome Biol. Evol.">
        <title>The genome of winter moth (Operophtera brumata) provides a genomic perspective on sexual dimorphism and phenology.</title>
        <authorList>
            <person name="Derks M.F."/>
            <person name="Smit S."/>
            <person name="Salis L."/>
            <person name="Schijlen E."/>
            <person name="Bossers A."/>
            <person name="Mateman C."/>
            <person name="Pijl A.S."/>
            <person name="de Ridder D."/>
            <person name="Groenen M.A."/>
            <person name="Visser M.E."/>
            <person name="Megens H.J."/>
        </authorList>
    </citation>
    <scope>NUCLEOTIDE SEQUENCE [LARGE SCALE GENOMIC DNA]</scope>
    <source>
        <strain evidence="2">WM2013NL</strain>
        <tissue evidence="2">Head and thorax</tissue>
    </source>
</reference>
<evidence type="ECO:0000256" key="1">
    <source>
        <dbReference type="SAM" id="Coils"/>
    </source>
</evidence>
<sequence length="70" mass="7753">MSCEFMGARLDNFAIKIADVETKVSQIDGMQTAIDVLEKDVAVLKTQLSAADQRSRLNNVDIKCVPVRKN</sequence>
<dbReference type="Proteomes" id="UP000037510">
    <property type="component" value="Unassembled WGS sequence"/>
</dbReference>
<keyword evidence="1" id="KW-0175">Coiled coil</keyword>